<dbReference type="RefSeq" id="WP_014806127.1">
    <property type="nucleotide sequence ID" value="NZ_DAONBL010000030.1"/>
</dbReference>
<evidence type="ECO:0000256" key="2">
    <source>
        <dbReference type="ARBA" id="ARBA00022723"/>
    </source>
</evidence>
<evidence type="ECO:0000256" key="4">
    <source>
        <dbReference type="ARBA" id="ARBA00023014"/>
    </source>
</evidence>
<dbReference type="Proteomes" id="UP000185093">
    <property type="component" value="Unassembled WGS sequence"/>
</dbReference>
<evidence type="ECO:0000256" key="3">
    <source>
        <dbReference type="ARBA" id="ARBA00023004"/>
    </source>
</evidence>
<dbReference type="InterPro" id="IPR017900">
    <property type="entry name" value="4Fe4S_Fe_S_CS"/>
</dbReference>
<keyword evidence="7" id="KW-1185">Reference proteome</keyword>
<dbReference type="SUPFAM" id="SSF54862">
    <property type="entry name" value="4Fe-4S ferredoxins"/>
    <property type="match status" value="1"/>
</dbReference>
<keyword evidence="3" id="KW-0408">Iron</keyword>
<comment type="caution">
    <text evidence="6">The sequence shown here is derived from an EMBL/GenBank/DDBJ whole genome shotgun (WGS) entry which is preliminary data.</text>
</comment>
<dbReference type="InterPro" id="IPR017896">
    <property type="entry name" value="4Fe4S_Fe-S-bd"/>
</dbReference>
<name>A0ABY1JCM9_9BACT</name>
<dbReference type="PROSITE" id="PS00198">
    <property type="entry name" value="4FE4S_FER_1"/>
    <property type="match status" value="1"/>
</dbReference>
<gene>
    <name evidence="6" type="ORF">SAMN05444368_0882</name>
</gene>
<dbReference type="Gene3D" id="3.30.70.20">
    <property type="match status" value="1"/>
</dbReference>
<accession>A0ABY1JCM9</accession>
<protein>
    <submittedName>
        <fullName evidence="6">2-oxoglutarate ferredoxin oxidoreductase subunit delta</fullName>
    </submittedName>
</protein>
<evidence type="ECO:0000313" key="6">
    <source>
        <dbReference type="EMBL" id="SIN66263.1"/>
    </source>
</evidence>
<feature type="domain" description="4Fe-4S ferredoxin-type" evidence="5">
    <location>
        <begin position="46"/>
        <end position="76"/>
    </location>
</feature>
<feature type="domain" description="4Fe-4S ferredoxin-type" evidence="5">
    <location>
        <begin position="16"/>
        <end position="45"/>
    </location>
</feature>
<organism evidence="6 7">
    <name type="scientific">Acetomicrobium flavidum</name>
    <dbReference type="NCBI Taxonomy" id="49896"/>
    <lineage>
        <taxon>Bacteria</taxon>
        <taxon>Thermotogati</taxon>
        <taxon>Synergistota</taxon>
        <taxon>Synergistia</taxon>
        <taxon>Synergistales</taxon>
        <taxon>Acetomicrobiaceae</taxon>
        <taxon>Acetomicrobium</taxon>
    </lineage>
</organism>
<evidence type="ECO:0000256" key="1">
    <source>
        <dbReference type="ARBA" id="ARBA00022485"/>
    </source>
</evidence>
<dbReference type="EMBL" id="FSQZ01000001">
    <property type="protein sequence ID" value="SIN66263.1"/>
    <property type="molecule type" value="Genomic_DNA"/>
</dbReference>
<evidence type="ECO:0000259" key="5">
    <source>
        <dbReference type="PROSITE" id="PS51379"/>
    </source>
</evidence>
<dbReference type="PROSITE" id="PS51379">
    <property type="entry name" value="4FE4S_FER_2"/>
    <property type="match status" value="2"/>
</dbReference>
<dbReference type="PANTHER" id="PTHR43687">
    <property type="entry name" value="ADENYLYLSULFATE REDUCTASE, BETA SUBUNIT"/>
    <property type="match status" value="1"/>
</dbReference>
<dbReference type="Pfam" id="PF13187">
    <property type="entry name" value="Fer4_9"/>
    <property type="match status" value="1"/>
</dbReference>
<reference evidence="6 7" key="1">
    <citation type="submission" date="2016-11" db="EMBL/GenBank/DDBJ databases">
        <authorList>
            <person name="Varghese N."/>
            <person name="Submissions S."/>
        </authorList>
    </citation>
    <scope>NUCLEOTIDE SEQUENCE [LARGE SCALE GENOMIC DNA]</scope>
    <source>
        <strain evidence="6 7">DSM 20664</strain>
    </source>
</reference>
<keyword evidence="4" id="KW-0411">Iron-sulfur</keyword>
<sequence length="82" mass="9303">MTLPEGEVEVAEGKAFRIEIRRDRCKACEICVEFCPKNVFEPDELGRPIPKRVDDCIGCGTCELRCPDFAIEIKSKECHDVD</sequence>
<dbReference type="InterPro" id="IPR050572">
    <property type="entry name" value="Fe-S_Ferredoxin"/>
</dbReference>
<evidence type="ECO:0000313" key="7">
    <source>
        <dbReference type="Proteomes" id="UP000185093"/>
    </source>
</evidence>
<keyword evidence="2" id="KW-0479">Metal-binding</keyword>
<dbReference type="PANTHER" id="PTHR43687:SF1">
    <property type="entry name" value="FERREDOXIN III"/>
    <property type="match status" value="1"/>
</dbReference>
<proteinExistence type="predicted"/>
<keyword evidence="1" id="KW-0004">4Fe-4S</keyword>